<feature type="transmembrane region" description="Helical" evidence="1">
    <location>
        <begin position="459"/>
        <end position="478"/>
    </location>
</feature>
<proteinExistence type="predicted"/>
<feature type="transmembrane region" description="Helical" evidence="1">
    <location>
        <begin position="808"/>
        <end position="831"/>
    </location>
</feature>
<feature type="transmembrane region" description="Helical" evidence="1">
    <location>
        <begin position="348"/>
        <end position="369"/>
    </location>
</feature>
<dbReference type="EMBL" id="JACHJR010000001">
    <property type="protein sequence ID" value="MBB4944640.1"/>
    <property type="molecule type" value="Genomic_DNA"/>
</dbReference>
<name>A0A7W7WFK7_9ACTN</name>
<protein>
    <submittedName>
        <fullName evidence="2">Putative ABC transport system permease protein</fullName>
    </submittedName>
</protein>
<dbReference type="GO" id="GO:0005886">
    <property type="term" value="C:plasma membrane"/>
    <property type="evidence" value="ECO:0007669"/>
    <property type="project" value="TreeGrafter"/>
</dbReference>
<gene>
    <name evidence="2" type="ORF">F4556_000175</name>
</gene>
<organism evidence="2 3">
    <name type="scientific">Kitasatospora gansuensis</name>
    <dbReference type="NCBI Taxonomy" id="258050"/>
    <lineage>
        <taxon>Bacteria</taxon>
        <taxon>Bacillati</taxon>
        <taxon>Actinomycetota</taxon>
        <taxon>Actinomycetes</taxon>
        <taxon>Kitasatosporales</taxon>
        <taxon>Streptomycetaceae</taxon>
        <taxon>Kitasatospora</taxon>
    </lineage>
</organism>
<accession>A0A7W7WFK7</accession>
<keyword evidence="3" id="KW-1185">Reference proteome</keyword>
<feature type="transmembrane region" description="Helical" evidence="1">
    <location>
        <begin position="389"/>
        <end position="412"/>
    </location>
</feature>
<sequence>MLTLRLLRREARIGRPVAALLALLAVLLTAVPLSWPPRFDELAAATLADRLDRAQLSGPLVSARSTTDPRSKSESRFPVVRGTLDRDLNAIGTGLRTTAVQPLAAALGSAPGRATTPTATANGPGVPTFHGLPPLVSLAYAQPGPDGPVEYVQGRAPQQPAPDPMIPDAEQAPIEVAVSEAARVRLGLTIGQRFDLDGEDWRTPVTLVGAFRTDHGAARLWQQFPLLVTPATVTSRIGQQVNAQLLTSSGGIEQAESRGTVALELAWDLPVAVDRSGRAATRTAIADQRAALADLRTVDSGRLCREEYAGSCVLAGHRVTEPAVTDRLTRELDAFAAQRGRTEQLQGFALVGLLTVVVATAVAAARLGVRRRAGAFSLQLSRGARLTGIAGRLLAEAAGPVGLGVAVGWALGRALAPTGAALGSAVPVLVAAVLVWCAPAAVLLGSGGRTRLVPRSRRLVLEALVLLLAAGGLAALRARGALAGSGIDLQLALVPVLLAFTMVLTLLRLLPPLLLRATRWAGRSSGLVPLVALARAGAQSGAAALALLVLVLAMGSGVFGSMVARTLADSRAQNADWRTGGAPTALVGSRDRLPADLSKVRTVGHQVTVTGATGELTSPEDGSTVPNVTLLGLDAAALRAADPSSPLAAALSAADGTDAPVGKSGASGTEPVLTALADPALARAFPDGTFEVAAMGTTGFVVQVVGALPAEALRDPALGPVLGPESESALLVFTGPSAQQLPVQQSHPSALLLYPTAGGPPLDPDAVRTAVAEQLAPTGVTGAPLEFRDRAGELAVLRADGLVRSVELAFRLATGIGLLLALGAVALELVLSATERARTTSYLRTLGLGGRALLGLQLLQTLPLLLTAAVGGTALGLLLPGALGPGLQLRALTGGPFEPAVHVDWTATSALGLAVAALVLGAAALEAVISRRRGLGAVLRLGEAL</sequence>
<feature type="transmembrane region" description="Helical" evidence="1">
    <location>
        <begin position="905"/>
        <end position="925"/>
    </location>
</feature>
<feature type="transmembrane region" description="Helical" evidence="1">
    <location>
        <begin position="542"/>
        <end position="564"/>
    </location>
</feature>
<evidence type="ECO:0000256" key="1">
    <source>
        <dbReference type="SAM" id="Phobius"/>
    </source>
</evidence>
<evidence type="ECO:0000313" key="3">
    <source>
        <dbReference type="Proteomes" id="UP000573327"/>
    </source>
</evidence>
<keyword evidence="1" id="KW-0812">Transmembrane</keyword>
<evidence type="ECO:0000313" key="2">
    <source>
        <dbReference type="EMBL" id="MBB4944640.1"/>
    </source>
</evidence>
<dbReference type="Proteomes" id="UP000573327">
    <property type="component" value="Unassembled WGS sequence"/>
</dbReference>
<feature type="transmembrane region" description="Helical" evidence="1">
    <location>
        <begin position="424"/>
        <end position="447"/>
    </location>
</feature>
<dbReference type="RefSeq" id="WP_184910729.1">
    <property type="nucleotide sequence ID" value="NZ_JACHJR010000001.1"/>
</dbReference>
<keyword evidence="1" id="KW-1133">Transmembrane helix</keyword>
<reference evidence="2 3" key="1">
    <citation type="submission" date="2020-08" db="EMBL/GenBank/DDBJ databases">
        <title>Sequencing the genomes of 1000 actinobacteria strains.</title>
        <authorList>
            <person name="Klenk H.-P."/>
        </authorList>
    </citation>
    <scope>NUCLEOTIDE SEQUENCE [LARGE SCALE GENOMIC DNA]</scope>
    <source>
        <strain evidence="2 3">DSM 44786</strain>
    </source>
</reference>
<dbReference type="PANTHER" id="PTHR30572">
    <property type="entry name" value="MEMBRANE COMPONENT OF TRANSPORTER-RELATED"/>
    <property type="match status" value="1"/>
</dbReference>
<dbReference type="AlphaFoldDB" id="A0A7W7WFK7"/>
<feature type="transmembrane region" description="Helical" evidence="1">
    <location>
        <begin position="852"/>
        <end position="879"/>
    </location>
</feature>
<comment type="caution">
    <text evidence="2">The sequence shown here is derived from an EMBL/GenBank/DDBJ whole genome shotgun (WGS) entry which is preliminary data.</text>
</comment>
<keyword evidence="1" id="KW-0472">Membrane</keyword>
<feature type="transmembrane region" description="Helical" evidence="1">
    <location>
        <begin position="490"/>
        <end position="510"/>
    </location>
</feature>
<dbReference type="GO" id="GO:0022857">
    <property type="term" value="F:transmembrane transporter activity"/>
    <property type="evidence" value="ECO:0007669"/>
    <property type="project" value="TreeGrafter"/>
</dbReference>
<dbReference type="PANTHER" id="PTHR30572:SF4">
    <property type="entry name" value="ABC TRANSPORTER PERMEASE YTRF"/>
    <property type="match status" value="1"/>
</dbReference>
<dbReference type="InterPro" id="IPR050250">
    <property type="entry name" value="Macrolide_Exporter_MacB"/>
</dbReference>